<evidence type="ECO:0008006" key="3">
    <source>
        <dbReference type="Google" id="ProtNLM"/>
    </source>
</evidence>
<accession>A0A6J5M2W0</accession>
<name>A0A6J5M2W0_9CAUD</name>
<gene>
    <name evidence="2" type="ORF">UFOVP346_37</name>
</gene>
<evidence type="ECO:0000256" key="1">
    <source>
        <dbReference type="SAM" id="Phobius"/>
    </source>
</evidence>
<evidence type="ECO:0000313" key="2">
    <source>
        <dbReference type="EMBL" id="CAB4139330.1"/>
    </source>
</evidence>
<keyword evidence="1" id="KW-1133">Transmembrane helix</keyword>
<feature type="transmembrane region" description="Helical" evidence="1">
    <location>
        <begin position="6"/>
        <end position="28"/>
    </location>
</feature>
<proteinExistence type="predicted"/>
<keyword evidence="1" id="KW-0472">Membrane</keyword>
<protein>
    <recommendedName>
        <fullName evidence="3">Holin</fullName>
    </recommendedName>
</protein>
<dbReference type="EMBL" id="LR796352">
    <property type="protein sequence ID" value="CAB4139330.1"/>
    <property type="molecule type" value="Genomic_DNA"/>
</dbReference>
<sequence length="69" mass="7930">MIENIEGVITTILGLLSAGFIWIIRTVLTNKEQLQLQRQEGEQIRAALVDMKASMQSLREEILEIYKNK</sequence>
<keyword evidence="1" id="KW-0812">Transmembrane</keyword>
<organism evidence="2">
    <name type="scientific">uncultured Caudovirales phage</name>
    <dbReference type="NCBI Taxonomy" id="2100421"/>
    <lineage>
        <taxon>Viruses</taxon>
        <taxon>Duplodnaviria</taxon>
        <taxon>Heunggongvirae</taxon>
        <taxon>Uroviricota</taxon>
        <taxon>Caudoviricetes</taxon>
        <taxon>Peduoviridae</taxon>
        <taxon>Maltschvirus</taxon>
        <taxon>Maltschvirus maltsch</taxon>
    </lineage>
</organism>
<reference evidence="2" key="1">
    <citation type="submission" date="2020-04" db="EMBL/GenBank/DDBJ databases">
        <authorList>
            <person name="Chiriac C."/>
            <person name="Salcher M."/>
            <person name="Ghai R."/>
            <person name="Kavagutti S V."/>
        </authorList>
    </citation>
    <scope>NUCLEOTIDE SEQUENCE</scope>
</reference>